<dbReference type="PANTHER" id="PTHR20854:SF4">
    <property type="entry name" value="INOSITOL-1-MONOPHOSPHATASE-RELATED"/>
    <property type="match status" value="1"/>
</dbReference>
<dbReference type="PANTHER" id="PTHR20854">
    <property type="entry name" value="INOSITOL MONOPHOSPHATASE"/>
    <property type="match status" value="1"/>
</dbReference>
<reference evidence="7" key="1">
    <citation type="submission" date="2022-05" db="EMBL/GenBank/DDBJ databases">
        <title>Impact of host demography and evolutionary history on endosymbiont molecular evolution: a test in carpenter ants (Genus Camponotus) and their Blochmannia endosymbionts.</title>
        <authorList>
            <person name="Manthey J.D."/>
            <person name="Giron J.C."/>
            <person name="Hruska J.P."/>
        </authorList>
    </citation>
    <scope>NUCLEOTIDE SEQUENCE</scope>
    <source>
        <strain evidence="7">C-006</strain>
    </source>
</reference>
<comment type="catalytic activity">
    <reaction evidence="1 6">
        <text>a myo-inositol phosphate + H2O = myo-inositol + phosphate</text>
        <dbReference type="Rhea" id="RHEA:24056"/>
        <dbReference type="ChEBI" id="CHEBI:15377"/>
        <dbReference type="ChEBI" id="CHEBI:17268"/>
        <dbReference type="ChEBI" id="CHEBI:43474"/>
        <dbReference type="ChEBI" id="CHEBI:84139"/>
        <dbReference type="EC" id="3.1.3.25"/>
    </reaction>
</comment>
<dbReference type="PRINTS" id="PR01959">
    <property type="entry name" value="SBIMPHPHTASE"/>
</dbReference>
<proteinExistence type="inferred from homology"/>
<name>A0ABY4ST12_9ENTR</name>
<gene>
    <name evidence="7" type="ORF">M9405_02610</name>
</gene>
<dbReference type="Proteomes" id="UP001056834">
    <property type="component" value="Chromosome"/>
</dbReference>
<dbReference type="RefSeq" id="WP_250223147.1">
    <property type="nucleotide sequence ID" value="NZ_CP097762.1"/>
</dbReference>
<dbReference type="SUPFAM" id="SSF56655">
    <property type="entry name" value="Carbohydrate phosphatase"/>
    <property type="match status" value="1"/>
</dbReference>
<evidence type="ECO:0000256" key="2">
    <source>
        <dbReference type="ARBA" id="ARBA00001946"/>
    </source>
</evidence>
<dbReference type="EC" id="3.1.3.25" evidence="6"/>
<evidence type="ECO:0000313" key="8">
    <source>
        <dbReference type="Proteomes" id="UP001056834"/>
    </source>
</evidence>
<keyword evidence="5" id="KW-0804">Transcription</keyword>
<dbReference type="EMBL" id="CP097762">
    <property type="protein sequence ID" value="URJ25016.1"/>
    <property type="molecule type" value="Genomic_DNA"/>
</dbReference>
<keyword evidence="4 6" id="KW-0378">Hydrolase</keyword>
<comment type="similarity">
    <text evidence="3 6">Belongs to the inositol monophosphatase superfamily.</text>
</comment>
<keyword evidence="6" id="KW-0460">Magnesium</keyword>
<dbReference type="Pfam" id="PF00459">
    <property type="entry name" value="Inositol_P"/>
    <property type="match status" value="1"/>
</dbReference>
<comment type="cofactor">
    <cofactor evidence="2 6">
        <name>Mg(2+)</name>
        <dbReference type="ChEBI" id="CHEBI:18420"/>
    </cofactor>
</comment>
<dbReference type="InterPro" id="IPR022337">
    <property type="entry name" value="Inositol_monophosphatase_SuhB"/>
</dbReference>
<evidence type="ECO:0000256" key="4">
    <source>
        <dbReference type="ARBA" id="ARBA00022801"/>
    </source>
</evidence>
<dbReference type="InterPro" id="IPR033942">
    <property type="entry name" value="IMPase"/>
</dbReference>
<sequence length="270" mass="30935">MHPMLNVAVRAVRKAGIFIIRQYELLDKNIIRSVDIRDFVSRVNFESDSIIEEIIHKFYPLHIVITTKNTQNFNFELKSYQKMQDTFWMIRSIDSSINFIKQFPFFALSIAIQIKGHVEIGVIYDPIHNELFSACRGRGAWLNGYRIRVNTTKSLHNSILAISCILNRQDTMINLINKLSLKCVNFRYTGESILDFVYVAAGRLDGCIAILVKNINRNQKILASAILIIRESGGFIIDFAGTDNYFMSGNVIVGNIKVTRMIYAIIQESE</sequence>
<keyword evidence="5" id="KW-0889">Transcription antitermination</keyword>
<dbReference type="Gene3D" id="3.40.190.80">
    <property type="match status" value="1"/>
</dbReference>
<evidence type="ECO:0000256" key="6">
    <source>
        <dbReference type="RuleBase" id="RU364068"/>
    </source>
</evidence>
<dbReference type="InterPro" id="IPR000760">
    <property type="entry name" value="Inositol_monophosphatase-like"/>
</dbReference>
<evidence type="ECO:0000256" key="1">
    <source>
        <dbReference type="ARBA" id="ARBA00001033"/>
    </source>
</evidence>
<accession>A0ABY4ST12</accession>
<protein>
    <recommendedName>
        <fullName evidence="6">Inositol-1-monophosphatase</fullName>
        <ecNumber evidence="6">3.1.3.25</ecNumber>
    </recommendedName>
</protein>
<evidence type="ECO:0000256" key="5">
    <source>
        <dbReference type="ARBA" id="ARBA00022814"/>
    </source>
</evidence>
<organism evidence="7 8">
    <name type="scientific">Candidatus Blochmannia ocreatus</name>
    <name type="common">nom. nud.</name>
    <dbReference type="NCBI Taxonomy" id="251538"/>
    <lineage>
        <taxon>Bacteria</taxon>
        <taxon>Pseudomonadati</taxon>
        <taxon>Pseudomonadota</taxon>
        <taxon>Gammaproteobacteria</taxon>
        <taxon>Enterobacterales</taxon>
        <taxon>Enterobacteriaceae</taxon>
        <taxon>ant endosymbionts</taxon>
        <taxon>Candidatus Blochmanniella</taxon>
    </lineage>
</organism>
<evidence type="ECO:0000256" key="3">
    <source>
        <dbReference type="ARBA" id="ARBA00009759"/>
    </source>
</evidence>
<evidence type="ECO:0000313" key="7">
    <source>
        <dbReference type="EMBL" id="URJ25016.1"/>
    </source>
</evidence>
<keyword evidence="6" id="KW-0479">Metal-binding</keyword>
<dbReference type="Gene3D" id="3.30.540.10">
    <property type="entry name" value="Fructose-1,6-Bisphosphatase, subunit A, domain 1"/>
    <property type="match status" value="1"/>
</dbReference>
<keyword evidence="8" id="KW-1185">Reference proteome</keyword>
<dbReference type="CDD" id="cd01639">
    <property type="entry name" value="IMPase"/>
    <property type="match status" value="1"/>
</dbReference>
<dbReference type="PRINTS" id="PR00377">
    <property type="entry name" value="IMPHPHTASES"/>
</dbReference>
<keyword evidence="5" id="KW-0805">Transcription regulation</keyword>